<dbReference type="EMBL" id="CP010554">
    <property type="protein sequence ID" value="AJP47980.1"/>
    <property type="molecule type" value="Genomic_DNA"/>
</dbReference>
<dbReference type="KEGG" id="rbu:PG1C_04920"/>
<evidence type="ECO:0000313" key="1">
    <source>
        <dbReference type="EMBL" id="AJP47980.1"/>
    </source>
</evidence>
<name>A0A0C5J7P4_9PROT</name>
<dbReference type="HOGENOM" id="CLU_2357788_0_0_4"/>
<dbReference type="AlphaFoldDB" id="A0A0C5J7P4"/>
<dbReference type="STRING" id="1565605.PG1C_04920"/>
<reference evidence="1 2" key="1">
    <citation type="journal article" date="2015" name="Genome Announc.">
        <title>Complete Genome Sequence of a Novel Bacterium within the Family Rhodocyclaceae That Degrades Polycyclic Aromatic Hydrocarbons.</title>
        <authorList>
            <person name="Singleton D.R."/>
            <person name="Dickey A.N."/>
            <person name="Scholl E.H."/>
            <person name="Wright F.A."/>
            <person name="Aitken M.D."/>
        </authorList>
    </citation>
    <scope>NUCLEOTIDE SEQUENCE [LARGE SCALE GENOMIC DNA]</scope>
    <source>
        <strain evidence="2">PG1-Ca6</strain>
    </source>
</reference>
<gene>
    <name evidence="1" type="ORF">PG1C_04920</name>
</gene>
<dbReference type="Proteomes" id="UP000061603">
    <property type="component" value="Chromosome"/>
</dbReference>
<accession>A0A0C5J7P4</accession>
<organism evidence="1 2">
    <name type="scientific">Rugosibacter aromaticivorans</name>
    <dbReference type="NCBI Taxonomy" id="1565605"/>
    <lineage>
        <taxon>Bacteria</taxon>
        <taxon>Pseudomonadati</taxon>
        <taxon>Pseudomonadota</taxon>
        <taxon>Betaproteobacteria</taxon>
        <taxon>Nitrosomonadales</taxon>
        <taxon>Sterolibacteriaceae</taxon>
        <taxon>Rugosibacter</taxon>
    </lineage>
</organism>
<keyword evidence="2" id="KW-1185">Reference proteome</keyword>
<dbReference type="RefSeq" id="WP_202636306.1">
    <property type="nucleotide sequence ID" value="NZ_CP010554.1"/>
</dbReference>
<proteinExistence type="predicted"/>
<evidence type="ECO:0000313" key="2">
    <source>
        <dbReference type="Proteomes" id="UP000061603"/>
    </source>
</evidence>
<protein>
    <submittedName>
        <fullName evidence="1">Uncharacterized protein</fullName>
    </submittedName>
</protein>
<sequence length="96" mass="10508">MNKAPRYLLTDQFDLGMLSSLTADITLTEISLADVCQLIEQAECDKKLGLHGGWADAVKNKTVVSLQPDGPILIVARPVQTDEGVLMKWVQVEVVD</sequence>